<accession>A0A9D2DCZ2</accession>
<sequence>MKRMYRWMAGMALLLWPGRLCGATDDPLPQFPLNAEGSIEILGEGTTPLTRAEGMERITEWMQQLGPITAIGLSSDARTGQLSAPCSRVIANETNDEGLFFEYLNYTVTVVCDDGRYAYRVGDVTAGIASYMDLDYDGSYELVNEDAIRLPDDYVNLLRSAESEREELRNELQSLIGQDLTELTARQLRRYEQQLAEYTEWYTAVDDYCHMIRNNYMTCLEELTGTADTLRALLSGRSGESIQLDPLP</sequence>
<reference evidence="2" key="1">
    <citation type="journal article" date="2021" name="PeerJ">
        <title>Extensive microbial diversity within the chicken gut microbiome revealed by metagenomics and culture.</title>
        <authorList>
            <person name="Gilroy R."/>
            <person name="Ravi A."/>
            <person name="Getino M."/>
            <person name="Pursley I."/>
            <person name="Horton D.L."/>
            <person name="Alikhan N.F."/>
            <person name="Baker D."/>
            <person name="Gharbi K."/>
            <person name="Hall N."/>
            <person name="Watson M."/>
            <person name="Adriaenssens E.M."/>
            <person name="Foster-Nyarko E."/>
            <person name="Jarju S."/>
            <person name="Secka A."/>
            <person name="Antonio M."/>
            <person name="Oren A."/>
            <person name="Chaudhuri R.R."/>
            <person name="La Ragione R."/>
            <person name="Hildebrand F."/>
            <person name="Pallen M.J."/>
        </authorList>
    </citation>
    <scope>NUCLEOTIDE SEQUENCE</scope>
    <source>
        <strain evidence="2">ChiHjej11B10-19426</strain>
    </source>
</reference>
<feature type="signal peptide" evidence="1">
    <location>
        <begin position="1"/>
        <end position="22"/>
    </location>
</feature>
<protein>
    <recommendedName>
        <fullName evidence="4">DUF4468 domain-containing protein</fullName>
    </recommendedName>
</protein>
<organism evidence="2 3">
    <name type="scientific">Candidatus Tidjanibacter faecipullorum</name>
    <dbReference type="NCBI Taxonomy" id="2838766"/>
    <lineage>
        <taxon>Bacteria</taxon>
        <taxon>Pseudomonadati</taxon>
        <taxon>Bacteroidota</taxon>
        <taxon>Bacteroidia</taxon>
        <taxon>Bacteroidales</taxon>
        <taxon>Rikenellaceae</taxon>
        <taxon>Tidjanibacter</taxon>
    </lineage>
</organism>
<evidence type="ECO:0008006" key="4">
    <source>
        <dbReference type="Google" id="ProtNLM"/>
    </source>
</evidence>
<evidence type="ECO:0000313" key="3">
    <source>
        <dbReference type="Proteomes" id="UP000824014"/>
    </source>
</evidence>
<comment type="caution">
    <text evidence="2">The sequence shown here is derived from an EMBL/GenBank/DDBJ whole genome shotgun (WGS) entry which is preliminary data.</text>
</comment>
<reference evidence="2" key="2">
    <citation type="submission" date="2021-04" db="EMBL/GenBank/DDBJ databases">
        <authorList>
            <person name="Gilroy R."/>
        </authorList>
    </citation>
    <scope>NUCLEOTIDE SEQUENCE</scope>
    <source>
        <strain evidence="2">ChiHjej11B10-19426</strain>
    </source>
</reference>
<feature type="chain" id="PRO_5039512390" description="DUF4468 domain-containing protein" evidence="1">
    <location>
        <begin position="23"/>
        <end position="248"/>
    </location>
</feature>
<proteinExistence type="predicted"/>
<dbReference type="Proteomes" id="UP000824014">
    <property type="component" value="Unassembled WGS sequence"/>
</dbReference>
<name>A0A9D2DCZ2_9BACT</name>
<keyword evidence="1" id="KW-0732">Signal</keyword>
<evidence type="ECO:0000313" key="2">
    <source>
        <dbReference type="EMBL" id="HIZ14658.1"/>
    </source>
</evidence>
<dbReference type="EMBL" id="DXCC01000005">
    <property type="protein sequence ID" value="HIZ14658.1"/>
    <property type="molecule type" value="Genomic_DNA"/>
</dbReference>
<evidence type="ECO:0000256" key="1">
    <source>
        <dbReference type="SAM" id="SignalP"/>
    </source>
</evidence>
<dbReference type="AlphaFoldDB" id="A0A9D2DCZ2"/>
<gene>
    <name evidence="2" type="ORF">H9816_01905</name>
</gene>